<evidence type="ECO:0000256" key="2">
    <source>
        <dbReference type="SAM" id="MobiDB-lite"/>
    </source>
</evidence>
<reference evidence="3 4" key="1">
    <citation type="submission" date="2015-01" db="EMBL/GenBank/DDBJ databases">
        <title>The Genome Sequence of Fonsecaea pedrosoi CBS 271.37.</title>
        <authorList>
            <consortium name="The Broad Institute Genomics Platform"/>
            <person name="Cuomo C."/>
            <person name="de Hoog S."/>
            <person name="Gorbushina A."/>
            <person name="Stielow B."/>
            <person name="Teixiera M."/>
            <person name="Abouelleil A."/>
            <person name="Chapman S.B."/>
            <person name="Priest M."/>
            <person name="Young S.K."/>
            <person name="Wortman J."/>
            <person name="Nusbaum C."/>
            <person name="Birren B."/>
        </authorList>
    </citation>
    <scope>NUCLEOTIDE SEQUENCE [LARGE SCALE GENOMIC DNA]</scope>
    <source>
        <strain evidence="3 4">CBS 271.37</strain>
    </source>
</reference>
<dbReference type="STRING" id="1442368.A0A0D2HFI0"/>
<dbReference type="Proteomes" id="UP000053029">
    <property type="component" value="Unassembled WGS sequence"/>
</dbReference>
<proteinExistence type="predicted"/>
<dbReference type="AlphaFoldDB" id="A0A0D2HFI0"/>
<evidence type="ECO:0000313" key="3">
    <source>
        <dbReference type="EMBL" id="KIW83214.1"/>
    </source>
</evidence>
<name>A0A0D2HFI0_9EURO</name>
<dbReference type="GO" id="GO:0090173">
    <property type="term" value="P:regulation of synaptonemal complex assembly"/>
    <property type="evidence" value="ECO:0007669"/>
    <property type="project" value="InterPro"/>
</dbReference>
<dbReference type="VEuPathDB" id="FungiDB:Z517_02459"/>
<dbReference type="InterPro" id="IPR013940">
    <property type="entry name" value="Spo22/ZIP4/TEX11"/>
</dbReference>
<dbReference type="RefSeq" id="XP_013287022.1">
    <property type="nucleotide sequence ID" value="XM_013431568.1"/>
</dbReference>
<dbReference type="Pfam" id="PF08631">
    <property type="entry name" value="SPO22"/>
    <property type="match status" value="1"/>
</dbReference>
<feature type="region of interest" description="Disordered" evidence="2">
    <location>
        <begin position="500"/>
        <end position="521"/>
    </location>
</feature>
<feature type="compositionally biased region" description="Low complexity" evidence="2">
    <location>
        <begin position="664"/>
        <end position="674"/>
    </location>
</feature>
<evidence type="ECO:0008006" key="5">
    <source>
        <dbReference type="Google" id="ProtNLM"/>
    </source>
</evidence>
<feature type="compositionally biased region" description="Polar residues" evidence="2">
    <location>
        <begin position="505"/>
        <end position="514"/>
    </location>
</feature>
<gene>
    <name evidence="3" type="ORF">Z517_02459</name>
</gene>
<dbReference type="PANTHER" id="PTHR40375:SF2">
    <property type="entry name" value="SPORULATION-SPECIFIC PROTEIN 22"/>
    <property type="match status" value="1"/>
</dbReference>
<dbReference type="EMBL" id="KN846970">
    <property type="protein sequence ID" value="KIW83214.1"/>
    <property type="molecule type" value="Genomic_DNA"/>
</dbReference>
<organism evidence="3 4">
    <name type="scientific">Fonsecaea pedrosoi CBS 271.37</name>
    <dbReference type="NCBI Taxonomy" id="1442368"/>
    <lineage>
        <taxon>Eukaryota</taxon>
        <taxon>Fungi</taxon>
        <taxon>Dikarya</taxon>
        <taxon>Ascomycota</taxon>
        <taxon>Pezizomycotina</taxon>
        <taxon>Eurotiomycetes</taxon>
        <taxon>Chaetothyriomycetidae</taxon>
        <taxon>Chaetothyriales</taxon>
        <taxon>Herpotrichiellaceae</taxon>
        <taxon>Fonsecaea</taxon>
    </lineage>
</organism>
<dbReference type="InterPro" id="IPR039057">
    <property type="entry name" value="Spo22/ZIP4"/>
</dbReference>
<dbReference type="GO" id="GO:0051321">
    <property type="term" value="P:meiotic cell cycle"/>
    <property type="evidence" value="ECO:0007669"/>
    <property type="project" value="UniProtKB-KW"/>
</dbReference>
<dbReference type="OrthoDB" id="65716at2759"/>
<feature type="region of interest" description="Disordered" evidence="2">
    <location>
        <begin position="637"/>
        <end position="674"/>
    </location>
</feature>
<evidence type="ECO:0000313" key="4">
    <source>
        <dbReference type="Proteomes" id="UP000053029"/>
    </source>
</evidence>
<keyword evidence="1" id="KW-0469">Meiosis</keyword>
<accession>A0A0D2HFI0</accession>
<dbReference type="GeneID" id="25301949"/>
<dbReference type="PANTHER" id="PTHR40375">
    <property type="entry name" value="SPORULATION-SPECIFIC PROTEIN 22"/>
    <property type="match status" value="1"/>
</dbReference>
<feature type="compositionally biased region" description="Basic and acidic residues" evidence="2">
    <location>
        <begin position="645"/>
        <end position="656"/>
    </location>
</feature>
<protein>
    <recommendedName>
        <fullName evidence="5">Protein ZIP4 homolog</fullName>
    </recommendedName>
</protein>
<keyword evidence="4" id="KW-1185">Reference proteome</keyword>
<sequence length="729" mass="80946">MAFRILHYVHHLKSLSTAHAIRVLESYIVLRLASSDEHAWTEKAIITLIWLITAEGEGQSSVDMLFLEGTFEKIYRAWNKALSAEATHGALILFWKRIEHTFDHGLKEITIKWCQVALHQLFCKAGDHNVGKIERRIVKCQIDLRNFEAAFAALETMSPARKQHPLSRYLRYCLALRRGDEVDARSTLASLATVHDDRNKLLFAAVSEATQYGSKLQGAQLLQRVLDKYNDNLPPEIDASALLRCTARLLLLAVSEADDLDEELLSRLCGIFKSAVSFTQKQQVSEETTMEHRLQESRWFEKTSYNTAVQYLRSWPTKYVIDLLHYSCQMHLPTHAPSQVQYEKHIHETGAKYIQAILYTVQARSAATLPTAEDIPKTAYSGKAPPHSPTEIKSTLYRNVFATYSEIRTHLNALREGSSTGLVEQEVLEGITQKLIVLTPLAFEALLFLVGTSTADVSGPTPVQHDFSLAEMVDQMVLLNPPQKTYSLFADMILSASMSGGLESTEPSQPSGPESSTPTVLLPVSTTTNLLAKLISGLRNHPDYDSNRAARWMRCMVQIVLDRRRDSRPQNQYQSGKNLSTVARITEHALDLATSAASSAAAGGNDYPPEELEWLAVTLFNLAIDLYALPPPLPAASCSASDSAPADHDEHIPEHKNNKHKNKNQGSSSSSSSGEIVTLPQFWARKAVAVADVLVMMNTATARAGVGDSDVGALATVLRERCQRLHWDV</sequence>
<evidence type="ECO:0000256" key="1">
    <source>
        <dbReference type="ARBA" id="ARBA00023254"/>
    </source>
</evidence>
<dbReference type="HOGENOM" id="CLU_001453_1_0_1"/>